<protein>
    <submittedName>
        <fullName evidence="1">Uncharacterized protein</fullName>
    </submittedName>
</protein>
<evidence type="ECO:0000313" key="2">
    <source>
        <dbReference type="Proteomes" id="UP000712600"/>
    </source>
</evidence>
<dbReference type="AlphaFoldDB" id="A0A8S9PQZ0"/>
<organism evidence="1 2">
    <name type="scientific">Brassica cretica</name>
    <name type="common">Mustard</name>
    <dbReference type="NCBI Taxonomy" id="69181"/>
    <lineage>
        <taxon>Eukaryota</taxon>
        <taxon>Viridiplantae</taxon>
        <taxon>Streptophyta</taxon>
        <taxon>Embryophyta</taxon>
        <taxon>Tracheophyta</taxon>
        <taxon>Spermatophyta</taxon>
        <taxon>Magnoliopsida</taxon>
        <taxon>eudicotyledons</taxon>
        <taxon>Gunneridae</taxon>
        <taxon>Pentapetalae</taxon>
        <taxon>rosids</taxon>
        <taxon>malvids</taxon>
        <taxon>Brassicales</taxon>
        <taxon>Brassicaceae</taxon>
        <taxon>Brassiceae</taxon>
        <taxon>Brassica</taxon>
    </lineage>
</organism>
<proteinExistence type="predicted"/>
<dbReference type="Proteomes" id="UP000712600">
    <property type="component" value="Unassembled WGS sequence"/>
</dbReference>
<sequence length="64" mass="7145">MSIDFDINRAGRMWVSCCELLRILTALQDAVDSVGVINRCSGEPVDRFGLNSVDRYSKSGVDRH</sequence>
<reference evidence="1" key="1">
    <citation type="submission" date="2019-12" db="EMBL/GenBank/DDBJ databases">
        <title>Genome sequencing and annotation of Brassica cretica.</title>
        <authorList>
            <person name="Studholme D.J."/>
            <person name="Sarris P."/>
        </authorList>
    </citation>
    <scope>NUCLEOTIDE SEQUENCE</scope>
    <source>
        <strain evidence="1">PFS-109/04</strain>
        <tissue evidence="1">Leaf</tissue>
    </source>
</reference>
<accession>A0A8S9PQZ0</accession>
<dbReference type="EMBL" id="QGKX02001347">
    <property type="protein sequence ID" value="KAF3526253.1"/>
    <property type="molecule type" value="Genomic_DNA"/>
</dbReference>
<name>A0A8S9PQZ0_BRACR</name>
<gene>
    <name evidence="1" type="ORF">F2Q69_00050002</name>
</gene>
<evidence type="ECO:0000313" key="1">
    <source>
        <dbReference type="EMBL" id="KAF3526253.1"/>
    </source>
</evidence>
<comment type="caution">
    <text evidence="1">The sequence shown here is derived from an EMBL/GenBank/DDBJ whole genome shotgun (WGS) entry which is preliminary data.</text>
</comment>